<organism evidence="1 2">
    <name type="scientific">Puccinia striiformis f. sp. tritici</name>
    <dbReference type="NCBI Taxonomy" id="168172"/>
    <lineage>
        <taxon>Eukaryota</taxon>
        <taxon>Fungi</taxon>
        <taxon>Dikarya</taxon>
        <taxon>Basidiomycota</taxon>
        <taxon>Pucciniomycotina</taxon>
        <taxon>Pucciniomycetes</taxon>
        <taxon>Pucciniales</taxon>
        <taxon>Pucciniaceae</taxon>
        <taxon>Puccinia</taxon>
    </lineage>
</organism>
<gene>
    <name evidence="1" type="ORF">MJO28_013602</name>
</gene>
<evidence type="ECO:0000313" key="2">
    <source>
        <dbReference type="Proteomes" id="UP001060170"/>
    </source>
</evidence>
<dbReference type="EMBL" id="CM045878">
    <property type="protein sequence ID" value="KAI7939950.1"/>
    <property type="molecule type" value="Genomic_DNA"/>
</dbReference>
<protein>
    <submittedName>
        <fullName evidence="1">Uncharacterized protein</fullName>
    </submittedName>
</protein>
<reference evidence="2" key="2">
    <citation type="journal article" date="2018" name="Mol. Plant Microbe Interact.">
        <title>Genome sequence resources for the wheat stripe rust pathogen (Puccinia striiformis f. sp. tritici) and the barley stripe rust pathogen (Puccinia striiformis f. sp. hordei).</title>
        <authorList>
            <person name="Xia C."/>
            <person name="Wang M."/>
            <person name="Yin C."/>
            <person name="Cornejo O.E."/>
            <person name="Hulbert S.H."/>
            <person name="Chen X."/>
        </authorList>
    </citation>
    <scope>NUCLEOTIDE SEQUENCE [LARGE SCALE GENOMIC DNA]</scope>
    <source>
        <strain evidence="2">93-210</strain>
    </source>
</reference>
<dbReference type="Proteomes" id="UP001060170">
    <property type="component" value="Chromosome 14"/>
</dbReference>
<sequence length="99" mass="10929">MNHKAGEFCKRELNMFRTGHNWNTKSAPRTGQVDVETVDEEEADHVAEVQRQASTETALAGKNQSSPCNMFGSSTALLVTLRIARQSHETLTIPMGNGR</sequence>
<name>A0ACC0DW05_9BASI</name>
<comment type="caution">
    <text evidence="1">The sequence shown here is derived from an EMBL/GenBank/DDBJ whole genome shotgun (WGS) entry which is preliminary data.</text>
</comment>
<keyword evidence="2" id="KW-1185">Reference proteome</keyword>
<accession>A0ACC0DW05</accession>
<reference evidence="2" key="1">
    <citation type="journal article" date="2018" name="BMC Genomics">
        <title>Genomic insights into host adaptation between the wheat stripe rust pathogen (Puccinia striiformis f. sp. tritici) and the barley stripe rust pathogen (Puccinia striiformis f. sp. hordei).</title>
        <authorList>
            <person name="Xia C."/>
            <person name="Wang M."/>
            <person name="Yin C."/>
            <person name="Cornejo O.E."/>
            <person name="Hulbert S.H."/>
            <person name="Chen X."/>
        </authorList>
    </citation>
    <scope>NUCLEOTIDE SEQUENCE [LARGE SCALE GENOMIC DNA]</scope>
    <source>
        <strain evidence="2">93-210</strain>
    </source>
</reference>
<evidence type="ECO:0000313" key="1">
    <source>
        <dbReference type="EMBL" id="KAI7939950.1"/>
    </source>
</evidence>
<reference evidence="1 2" key="3">
    <citation type="journal article" date="2022" name="Microbiol. Spectr.">
        <title>Folding features and dynamics of 3D genome architecture in plant fungal pathogens.</title>
        <authorList>
            <person name="Xia C."/>
        </authorList>
    </citation>
    <scope>NUCLEOTIDE SEQUENCE [LARGE SCALE GENOMIC DNA]</scope>
    <source>
        <strain evidence="1 2">93-210</strain>
    </source>
</reference>
<proteinExistence type="predicted"/>